<protein>
    <submittedName>
        <fullName evidence="3">FAD-dependent pyridine nucleotide-disulfide oxidoreductase</fullName>
    </submittedName>
</protein>
<keyword evidence="1" id="KW-0472">Membrane</keyword>
<dbReference type="STRING" id="743299.Acife_0494"/>
<dbReference type="Gene3D" id="3.50.50.100">
    <property type="match status" value="1"/>
</dbReference>
<dbReference type="RefSeq" id="WP_014027973.1">
    <property type="nucleotide sequence ID" value="NC_015942.1"/>
</dbReference>
<dbReference type="InterPro" id="IPR023753">
    <property type="entry name" value="FAD/NAD-binding_dom"/>
</dbReference>
<name>G0JTE8_9PROT</name>
<sequence>MAMDPSKSPDMKAMAGYFDGALLHPLSTKYRLQTAMLNFLQPEWGALMKKQITVVGNGFASMFFIGYFLAIPAFPIISYLFRRIYSRYDITVIGNGKFIYFPAIPEFLTKKRNKADVTIDIRPFLRRRNIRFIESAVIDIQDGGRTVITHDGEYRNDYLFIGIGPSYRKDDIPGTGDYTYSPCYGPDDMDGFVKKLESLSSGVIYVGYKINRRDGFVAGRPGPMYECACLLDYALRERGVRNNFEIHFFSPDRSPGEKGAITDRLRERGIILDDGYEPVEFLDGGMADKDGTFRKADLVLYSPEITGPMLVQKSCLPMSIGGHIDVDKYGQVKGLTHVFAAGDCANHESPPPWVPHQAHMAQLRASAAAKNMKEILNGKISTNLYRQELSCILDMQNDAMWLHRSEDGRPPFLNIFPRRSKNLIFVKEVFERIFLFYLRYL</sequence>
<keyword evidence="1" id="KW-0812">Transmembrane</keyword>
<evidence type="ECO:0000313" key="3">
    <source>
        <dbReference type="EMBL" id="AEM46702.1"/>
    </source>
</evidence>
<dbReference type="EMBL" id="CP002985">
    <property type="protein sequence ID" value="AEM46702.1"/>
    <property type="molecule type" value="Genomic_DNA"/>
</dbReference>
<dbReference type="InterPro" id="IPR036188">
    <property type="entry name" value="FAD/NAD-bd_sf"/>
</dbReference>
<dbReference type="AlphaFoldDB" id="G0JTE8"/>
<feature type="transmembrane region" description="Helical" evidence="1">
    <location>
        <begin position="58"/>
        <end position="81"/>
    </location>
</feature>
<evidence type="ECO:0000256" key="1">
    <source>
        <dbReference type="SAM" id="Phobius"/>
    </source>
</evidence>
<keyword evidence="1" id="KW-1133">Transmembrane helix</keyword>
<dbReference type="Proteomes" id="UP000009220">
    <property type="component" value="Chromosome"/>
</dbReference>
<accession>G0JTE8</accession>
<dbReference type="PANTHER" id="PTHR43755">
    <property type="match status" value="1"/>
</dbReference>
<dbReference type="KEGG" id="afi:Acife_0494"/>
<dbReference type="eggNOG" id="COG0446">
    <property type="taxonomic scope" value="Bacteria"/>
</dbReference>
<organism evidence="3 4">
    <name type="scientific">Acidithiobacillus ferrivorans SS3</name>
    <dbReference type="NCBI Taxonomy" id="743299"/>
    <lineage>
        <taxon>Bacteria</taxon>
        <taxon>Pseudomonadati</taxon>
        <taxon>Pseudomonadota</taxon>
        <taxon>Acidithiobacillia</taxon>
        <taxon>Acidithiobacillales</taxon>
        <taxon>Acidithiobacillaceae</taxon>
        <taxon>Acidithiobacillus</taxon>
    </lineage>
</organism>
<proteinExistence type="predicted"/>
<reference evidence="3 4" key="1">
    <citation type="journal article" date="2011" name="J. Bacteriol.">
        <title>Draft genome of the psychrotolerant acidophile Acidithiobacillus ferrivorans SS3.</title>
        <authorList>
            <person name="Liljeqvist M."/>
            <person name="Valdes J."/>
            <person name="Holmes D.S."/>
            <person name="Dopson M."/>
        </authorList>
    </citation>
    <scope>NUCLEOTIDE SEQUENCE [LARGE SCALE GENOMIC DNA]</scope>
    <source>
        <strain evidence="3 4">SS3</strain>
    </source>
</reference>
<dbReference type="PANTHER" id="PTHR43755:SF1">
    <property type="entry name" value="FAD-DEPENDENT PYRIDINE NUCLEOTIDE-DISULPHIDE OXIDOREDUCTASE"/>
    <property type="match status" value="1"/>
</dbReference>
<dbReference type="HOGENOM" id="CLU_050485_0_0_6"/>
<dbReference type="SUPFAM" id="SSF51905">
    <property type="entry name" value="FAD/NAD(P)-binding domain"/>
    <property type="match status" value="1"/>
</dbReference>
<evidence type="ECO:0000313" key="4">
    <source>
        <dbReference type="Proteomes" id="UP000009220"/>
    </source>
</evidence>
<dbReference type="GO" id="GO:0016491">
    <property type="term" value="F:oxidoreductase activity"/>
    <property type="evidence" value="ECO:0007669"/>
    <property type="project" value="InterPro"/>
</dbReference>
<evidence type="ECO:0000259" key="2">
    <source>
        <dbReference type="Pfam" id="PF07992"/>
    </source>
</evidence>
<feature type="domain" description="FAD/NAD(P)-binding" evidence="2">
    <location>
        <begin position="260"/>
        <end position="361"/>
    </location>
</feature>
<dbReference type="Pfam" id="PF07992">
    <property type="entry name" value="Pyr_redox_2"/>
    <property type="match status" value="1"/>
</dbReference>
<gene>
    <name evidence="3" type="ORF">Acife_0494</name>
</gene>
<dbReference type="InterPro" id="IPR052541">
    <property type="entry name" value="SQRD"/>
</dbReference>